<evidence type="ECO:0000313" key="1">
    <source>
        <dbReference type="EMBL" id="AQY21031.1"/>
    </source>
</evidence>
<protein>
    <submittedName>
        <fullName evidence="1">Uncharacterized protein</fullName>
    </submittedName>
</protein>
<gene>
    <name evidence="1" type="ORF">AB406_0066</name>
</gene>
<evidence type="ECO:0000313" key="2">
    <source>
        <dbReference type="Proteomes" id="UP000189883"/>
    </source>
</evidence>
<proteinExistence type="predicted"/>
<sequence>MNYIWTDTKWIFEPDGGLRDIYIQDVEIIDWEKLIDLLNSKYDLTYSGLESPKKINKKYIIEFLKDKTGNMDCRTVTVNHENLKFNCHFFLENEIEFDIWPDEIKSELDFGKLISFMFDISFTLQKQITLTYENDTTLPLIKIDAKRNLLKIITEMEINHLVKHDNIILPIMEDFKRKLFQSATEIHKPTKSKENKW</sequence>
<dbReference type="AlphaFoldDB" id="A0A1S7DPW7"/>
<reference evidence="1 2" key="1">
    <citation type="submission" date="2015-06" db="EMBL/GenBank/DDBJ databases">
        <title>R. anatipestifer strain HXb2 is the most virulent strain so far, and the genome sequence would help us uncover the pathogenesis.</title>
        <authorList>
            <person name="Hu Q."/>
            <person name="Qi J."/>
            <person name="Bo H."/>
            <person name="Liu G."/>
            <person name="Tao M."/>
            <person name="Ding Y."/>
            <person name="Xue Y."/>
        </authorList>
    </citation>
    <scope>NUCLEOTIDE SEQUENCE [LARGE SCALE GENOMIC DNA]</scope>
    <source>
        <strain evidence="1 2">HXb2</strain>
    </source>
</reference>
<dbReference type="RefSeq" id="WP_079206255.1">
    <property type="nucleotide sequence ID" value="NZ_CP011859.1"/>
</dbReference>
<name>A0A1S7DPW7_RIEAN</name>
<organism evidence="1 2">
    <name type="scientific">Riemerella anatipestifer</name>
    <name type="common">Moraxella anatipestifer</name>
    <dbReference type="NCBI Taxonomy" id="34085"/>
    <lineage>
        <taxon>Bacteria</taxon>
        <taxon>Pseudomonadati</taxon>
        <taxon>Bacteroidota</taxon>
        <taxon>Flavobacteriia</taxon>
        <taxon>Flavobacteriales</taxon>
        <taxon>Weeksellaceae</taxon>
        <taxon>Riemerella</taxon>
    </lineage>
</organism>
<dbReference type="Proteomes" id="UP000189883">
    <property type="component" value="Chromosome"/>
</dbReference>
<accession>A0A1S7DPW7</accession>
<dbReference type="EMBL" id="CP011859">
    <property type="protein sequence ID" value="AQY21031.1"/>
    <property type="molecule type" value="Genomic_DNA"/>
</dbReference>